<dbReference type="Gene3D" id="2.70.70.10">
    <property type="entry name" value="Glucose Permease (Domain IIA)"/>
    <property type="match status" value="1"/>
</dbReference>
<keyword evidence="1" id="KW-0732">Signal</keyword>
<dbReference type="AlphaFoldDB" id="A0A2T0Q0Y3"/>
<reference evidence="3 4" key="1">
    <citation type="submission" date="2018-03" db="EMBL/GenBank/DDBJ databases">
        <title>Genomic Encyclopedia of Archaeal and Bacterial Type Strains, Phase II (KMG-II): from individual species to whole genera.</title>
        <authorList>
            <person name="Goeker M."/>
        </authorList>
    </citation>
    <scope>NUCLEOTIDE SEQUENCE [LARGE SCALE GENOMIC DNA]</scope>
    <source>
        <strain evidence="3 4">DSM 45601</strain>
    </source>
</reference>
<feature type="chain" id="PRO_5015637372" evidence="1">
    <location>
        <begin position="34"/>
        <end position="279"/>
    </location>
</feature>
<accession>A0A2T0Q0Y3</accession>
<dbReference type="OrthoDB" id="1099523at2"/>
<dbReference type="PANTHER" id="PTHR21666">
    <property type="entry name" value="PEPTIDASE-RELATED"/>
    <property type="match status" value="1"/>
</dbReference>
<dbReference type="PANTHER" id="PTHR21666:SF270">
    <property type="entry name" value="MUREIN HYDROLASE ACTIVATOR ENVC"/>
    <property type="match status" value="1"/>
</dbReference>
<gene>
    <name evidence="3" type="ORF">CLV72_106413</name>
</gene>
<proteinExistence type="predicted"/>
<dbReference type="RefSeq" id="WP_106249402.1">
    <property type="nucleotide sequence ID" value="NZ_PVZC01000006.1"/>
</dbReference>
<evidence type="ECO:0000313" key="3">
    <source>
        <dbReference type="EMBL" id="PRX97375.1"/>
    </source>
</evidence>
<dbReference type="Proteomes" id="UP000237846">
    <property type="component" value="Unassembled WGS sequence"/>
</dbReference>
<evidence type="ECO:0000313" key="4">
    <source>
        <dbReference type="Proteomes" id="UP000237846"/>
    </source>
</evidence>
<dbReference type="SUPFAM" id="SSF51261">
    <property type="entry name" value="Duplicated hybrid motif"/>
    <property type="match status" value="1"/>
</dbReference>
<name>A0A2T0Q0Y3_9ACTN</name>
<dbReference type="InterPro" id="IPR050570">
    <property type="entry name" value="Cell_wall_metabolism_enzyme"/>
</dbReference>
<evidence type="ECO:0000256" key="1">
    <source>
        <dbReference type="SAM" id="SignalP"/>
    </source>
</evidence>
<dbReference type="InterPro" id="IPR011055">
    <property type="entry name" value="Dup_hybrid_motif"/>
</dbReference>
<dbReference type="Pfam" id="PF01551">
    <property type="entry name" value="Peptidase_M23"/>
    <property type="match status" value="1"/>
</dbReference>
<sequence>MPHRLGRLLRPGRHALLAAAAAAALVVGPLALAAPATATTATATASATALARPNFQTPLACGETWNANTRTNHNPQNSVDFQRSGALGRATLASASGTVTTVRDLGGTSYGRYIVIDHGDGWTSLYAHLASFNVSVGQRVTVGQRIGSVGSTGGSTGPHLHYEQRSGGSAVRVIVNGLAIRYFGNTTVTSSNGCGGGGEATGTVRTAGPALTVRAQPTTASAAVGSRANGSTVTIQCQVRGQSVTGTYGTSDLWDYIGSGYIADAYVYTGSDGQVAPTC</sequence>
<dbReference type="GO" id="GO:0004222">
    <property type="term" value="F:metalloendopeptidase activity"/>
    <property type="evidence" value="ECO:0007669"/>
    <property type="project" value="TreeGrafter"/>
</dbReference>
<dbReference type="InterPro" id="IPR016047">
    <property type="entry name" value="M23ase_b-sheet_dom"/>
</dbReference>
<comment type="caution">
    <text evidence="3">The sequence shown here is derived from an EMBL/GenBank/DDBJ whole genome shotgun (WGS) entry which is preliminary data.</text>
</comment>
<evidence type="ECO:0000259" key="2">
    <source>
        <dbReference type="Pfam" id="PF01551"/>
    </source>
</evidence>
<dbReference type="EMBL" id="PVZC01000006">
    <property type="protein sequence ID" value="PRX97375.1"/>
    <property type="molecule type" value="Genomic_DNA"/>
</dbReference>
<keyword evidence="4" id="KW-1185">Reference proteome</keyword>
<protein>
    <submittedName>
        <fullName evidence="3">Peptidase M23-like protein</fullName>
    </submittedName>
</protein>
<dbReference type="CDD" id="cd12797">
    <property type="entry name" value="M23_peptidase"/>
    <property type="match status" value="1"/>
</dbReference>
<feature type="domain" description="M23ase beta-sheet core" evidence="2">
    <location>
        <begin position="86"/>
        <end position="171"/>
    </location>
</feature>
<feature type="signal peptide" evidence="1">
    <location>
        <begin position="1"/>
        <end position="33"/>
    </location>
</feature>
<organism evidence="3 4">
    <name type="scientific">Allonocardiopsis opalescens</name>
    <dbReference type="NCBI Taxonomy" id="1144618"/>
    <lineage>
        <taxon>Bacteria</taxon>
        <taxon>Bacillati</taxon>
        <taxon>Actinomycetota</taxon>
        <taxon>Actinomycetes</taxon>
        <taxon>Streptosporangiales</taxon>
        <taxon>Allonocardiopsis</taxon>
    </lineage>
</organism>